<dbReference type="AlphaFoldDB" id="A0A7R9J2V1"/>
<keyword evidence="1" id="KW-1133">Transmembrane helix</keyword>
<reference evidence="2" key="1">
    <citation type="submission" date="2020-11" db="EMBL/GenBank/DDBJ databases">
        <authorList>
            <person name="Tran Van P."/>
        </authorList>
    </citation>
    <scope>NUCLEOTIDE SEQUENCE</scope>
</reference>
<proteinExistence type="predicted"/>
<gene>
    <name evidence="2" type="ORF">TCMB3V08_LOCUS4087</name>
</gene>
<evidence type="ECO:0000256" key="1">
    <source>
        <dbReference type="SAM" id="Phobius"/>
    </source>
</evidence>
<dbReference type="EMBL" id="OE180501">
    <property type="protein sequence ID" value="CAD7571412.1"/>
    <property type="molecule type" value="Genomic_DNA"/>
</dbReference>
<sequence length="687" mass="76644">MAFSGNIPAFAWRDRVKPYSGISDCDSNLNLTTISIAVYCKSDTLDHATTNAGSSRRLPVYRFTLSEPIVDSRNMFVDLDICLVVLLHMCFFSLINSFITVLAIDNNNSRSKVFTSIVIRNNSFRHFTRKQTVIVTTVKGLTLRRRTLTTDEVVLVFIFRHIVGHDNRGRHSANISLSNLCLRCEKACQPTFRSLIEHISRRVCNKPTNVSAPSIDIGLDRSSITPEIIAAAKTSILGRSKECRIHVNYRCTQHAILLTSCAQYGTCNGTQRYHIHLLCNCRLYTYHLDPSTGCQSRRDGQRTYKGVLLCSCYQYCLAHKGHHHNVGSSHQGIEMLASLERGQQTSEALPLAEQSQGRSLHDITPFMHSHSRQRLLVGLTVAPLLTSLPSKLQPEILMKRTEIRTSISPSSAVELNMTSALTNYANEAGADMRMGAPLSGTLGSCLNRACLQAHQQQILVISDVIISVRVLVAVVVASATLIQLNTVELVEATEVELRISHSSLMSSDRMKPGSGDWAEVVLRVSHSLMSFDRIKPVLGVMIDFLHFVSGSNVKWLLIPGIIRAPHILCSYLSKRLFPIIHTPWAGMLPLQNLQQTPGMLNCSWGLHSSWGHTVSGSIFLQCMAPSRHSHSTHCFKLTDSPWSYITPRSRHCSEHNTRTYRHMVIEIRTLVIAGEIYLCTITVHGDL</sequence>
<keyword evidence="1" id="KW-0812">Transmembrane</keyword>
<accession>A0A7R9J2V1</accession>
<organism evidence="2">
    <name type="scientific">Timema californicum</name>
    <name type="common">California timema</name>
    <name type="synonym">Walking stick</name>
    <dbReference type="NCBI Taxonomy" id="61474"/>
    <lineage>
        <taxon>Eukaryota</taxon>
        <taxon>Metazoa</taxon>
        <taxon>Ecdysozoa</taxon>
        <taxon>Arthropoda</taxon>
        <taxon>Hexapoda</taxon>
        <taxon>Insecta</taxon>
        <taxon>Pterygota</taxon>
        <taxon>Neoptera</taxon>
        <taxon>Polyneoptera</taxon>
        <taxon>Phasmatodea</taxon>
        <taxon>Timematodea</taxon>
        <taxon>Timematoidea</taxon>
        <taxon>Timematidae</taxon>
        <taxon>Timema</taxon>
    </lineage>
</organism>
<evidence type="ECO:0000313" key="2">
    <source>
        <dbReference type="EMBL" id="CAD7571412.1"/>
    </source>
</evidence>
<keyword evidence="1" id="KW-0472">Membrane</keyword>
<feature type="transmembrane region" description="Helical" evidence="1">
    <location>
        <begin position="81"/>
        <end position="104"/>
    </location>
</feature>
<name>A0A7R9J2V1_TIMCA</name>
<protein>
    <submittedName>
        <fullName evidence="2">(California timema) hypothetical protein</fullName>
    </submittedName>
</protein>